<protein>
    <recommendedName>
        <fullName evidence="6">U2A'/phosphoprotein 32 family A C-terminal domain-containing protein</fullName>
    </recommendedName>
</protein>
<dbReference type="SMART" id="SM00365">
    <property type="entry name" value="LRR_SD22"/>
    <property type="match status" value="3"/>
</dbReference>
<evidence type="ECO:0008006" key="6">
    <source>
        <dbReference type="Google" id="ProtNLM"/>
    </source>
</evidence>
<dbReference type="PROSITE" id="PS51450">
    <property type="entry name" value="LRR"/>
    <property type="match status" value="3"/>
</dbReference>
<reference evidence="4 5" key="1">
    <citation type="submission" date="2016-11" db="EMBL/GenBank/DDBJ databases">
        <title>The macronuclear genome of Stentor coeruleus: a giant cell with tiny introns.</title>
        <authorList>
            <person name="Slabodnick M."/>
            <person name="Ruby J.G."/>
            <person name="Reiff S.B."/>
            <person name="Swart E.C."/>
            <person name="Gosai S."/>
            <person name="Prabakaran S."/>
            <person name="Witkowska E."/>
            <person name="Larue G.E."/>
            <person name="Fisher S."/>
            <person name="Freeman R.M."/>
            <person name="Gunawardena J."/>
            <person name="Chu W."/>
            <person name="Stover N.A."/>
            <person name="Gregory B.D."/>
            <person name="Nowacki M."/>
            <person name="Derisi J."/>
            <person name="Roy S.W."/>
            <person name="Marshall W.F."/>
            <person name="Sood P."/>
        </authorList>
    </citation>
    <scope>NUCLEOTIDE SEQUENCE [LARGE SCALE GENOMIC DNA]</scope>
    <source>
        <strain evidence="4">WM001</strain>
    </source>
</reference>
<organism evidence="4 5">
    <name type="scientific">Stentor coeruleus</name>
    <dbReference type="NCBI Taxonomy" id="5963"/>
    <lineage>
        <taxon>Eukaryota</taxon>
        <taxon>Sar</taxon>
        <taxon>Alveolata</taxon>
        <taxon>Ciliophora</taxon>
        <taxon>Postciliodesmatophora</taxon>
        <taxon>Heterotrichea</taxon>
        <taxon>Heterotrichida</taxon>
        <taxon>Stentoridae</taxon>
        <taxon>Stentor</taxon>
    </lineage>
</organism>
<gene>
    <name evidence="4" type="ORF">SteCoe_20708</name>
</gene>
<dbReference type="OrthoDB" id="1517790at2759"/>
<feature type="compositionally biased region" description="Basic and acidic residues" evidence="3">
    <location>
        <begin position="114"/>
        <end position="145"/>
    </location>
</feature>
<proteinExistence type="predicted"/>
<sequence>MPNIEILSLSVNKISTLKPFSYCKKLTELYLRKNLIQDLSEIQPFSYCKKLTELYLRKNLIQDLSEIRYLQGLPNLKVLWLWENPCAEAPNYREAVLYALPNLVKLDNQAVTPEEKTQASKADLGKIRNKENEASKENVQRRERNPSPAIKEPPRINKVKNEPSSENRSNNVLCALLALIKELDDYSLEIVRKEIDRKLASR</sequence>
<dbReference type="SUPFAM" id="SSF52075">
    <property type="entry name" value="Outer arm dynein light chain 1"/>
    <property type="match status" value="1"/>
</dbReference>
<comment type="caution">
    <text evidence="4">The sequence shown here is derived from an EMBL/GenBank/DDBJ whole genome shotgun (WGS) entry which is preliminary data.</text>
</comment>
<feature type="compositionally biased region" description="Basic and acidic residues" evidence="3">
    <location>
        <begin position="152"/>
        <end position="165"/>
    </location>
</feature>
<accession>A0A1R2BRG5</accession>
<dbReference type="AlphaFoldDB" id="A0A1R2BRG5"/>
<dbReference type="Pfam" id="PF14580">
    <property type="entry name" value="LRR_9"/>
    <property type="match status" value="1"/>
</dbReference>
<dbReference type="PANTHER" id="PTHR18849:SF0">
    <property type="entry name" value="CILIA- AND FLAGELLA-ASSOCIATED PROTEIN 410-RELATED"/>
    <property type="match status" value="1"/>
</dbReference>
<evidence type="ECO:0000313" key="4">
    <source>
        <dbReference type="EMBL" id="OMJ79287.1"/>
    </source>
</evidence>
<feature type="region of interest" description="Disordered" evidence="3">
    <location>
        <begin position="114"/>
        <end position="167"/>
    </location>
</feature>
<dbReference type="InterPro" id="IPR001611">
    <property type="entry name" value="Leu-rich_rpt"/>
</dbReference>
<evidence type="ECO:0000313" key="5">
    <source>
        <dbReference type="Proteomes" id="UP000187209"/>
    </source>
</evidence>
<name>A0A1R2BRG5_9CILI</name>
<keyword evidence="5" id="KW-1185">Reference proteome</keyword>
<dbReference type="PANTHER" id="PTHR18849">
    <property type="entry name" value="LEUCINE RICH REPEAT PROTEIN"/>
    <property type="match status" value="1"/>
</dbReference>
<evidence type="ECO:0000256" key="2">
    <source>
        <dbReference type="ARBA" id="ARBA00022737"/>
    </source>
</evidence>
<evidence type="ECO:0000256" key="1">
    <source>
        <dbReference type="ARBA" id="ARBA00022614"/>
    </source>
</evidence>
<keyword evidence="1" id="KW-0433">Leucine-rich repeat</keyword>
<dbReference type="Proteomes" id="UP000187209">
    <property type="component" value="Unassembled WGS sequence"/>
</dbReference>
<dbReference type="InterPro" id="IPR032675">
    <property type="entry name" value="LRR_dom_sf"/>
</dbReference>
<evidence type="ECO:0000256" key="3">
    <source>
        <dbReference type="SAM" id="MobiDB-lite"/>
    </source>
</evidence>
<dbReference type="Gene3D" id="3.80.10.10">
    <property type="entry name" value="Ribonuclease Inhibitor"/>
    <property type="match status" value="1"/>
</dbReference>
<dbReference type="EMBL" id="MPUH01000478">
    <property type="protein sequence ID" value="OMJ79287.1"/>
    <property type="molecule type" value="Genomic_DNA"/>
</dbReference>
<keyword evidence="2" id="KW-0677">Repeat</keyword>